<reference evidence="1" key="1">
    <citation type="submission" date="2022-11" db="EMBL/GenBank/DDBJ databases">
        <authorList>
            <person name="Hyden B.L."/>
            <person name="Feng K."/>
            <person name="Yates T."/>
            <person name="Jawdy S."/>
            <person name="Smart L.B."/>
            <person name="Muchero W."/>
        </authorList>
    </citation>
    <scope>NUCLEOTIDE SEQUENCE</scope>
    <source>
        <tissue evidence="1">Shoot tip</tissue>
    </source>
</reference>
<keyword evidence="2" id="KW-1185">Reference proteome</keyword>
<accession>A0A9Q0W741</accession>
<organism evidence="1 2">
    <name type="scientific">Salix koriyanagi</name>
    <dbReference type="NCBI Taxonomy" id="2511006"/>
    <lineage>
        <taxon>Eukaryota</taxon>
        <taxon>Viridiplantae</taxon>
        <taxon>Streptophyta</taxon>
        <taxon>Embryophyta</taxon>
        <taxon>Tracheophyta</taxon>
        <taxon>Spermatophyta</taxon>
        <taxon>Magnoliopsida</taxon>
        <taxon>eudicotyledons</taxon>
        <taxon>Gunneridae</taxon>
        <taxon>Pentapetalae</taxon>
        <taxon>rosids</taxon>
        <taxon>fabids</taxon>
        <taxon>Malpighiales</taxon>
        <taxon>Salicaceae</taxon>
        <taxon>Saliceae</taxon>
        <taxon>Salix</taxon>
    </lineage>
</organism>
<gene>
    <name evidence="1" type="ORF">OIU74_024560</name>
</gene>
<sequence length="113" mass="13117">MELHNKITTPACQEPGQVNLSSQEALFSNFDGGFEQSKRKPESKTIRGVTEEGRVLELLRSLLARQQTSSKELCSCMDSWRKHGDTRKSFEEKTLHDRASFLWRWILEPIDDY</sequence>
<dbReference type="EMBL" id="JAPFFM010000005">
    <property type="protein sequence ID" value="KAJ6761914.1"/>
    <property type="molecule type" value="Genomic_DNA"/>
</dbReference>
<reference evidence="1" key="2">
    <citation type="journal article" date="2023" name="Int. J. Mol. Sci.">
        <title>De Novo Assembly and Annotation of 11 Diverse Shrub Willow (Salix) Genomes Reveals Novel Gene Organization in Sex-Linked Regions.</title>
        <authorList>
            <person name="Hyden B."/>
            <person name="Feng K."/>
            <person name="Yates T.B."/>
            <person name="Jawdy S."/>
            <person name="Cereghino C."/>
            <person name="Smart L.B."/>
            <person name="Muchero W."/>
        </authorList>
    </citation>
    <scope>NUCLEOTIDE SEQUENCE</scope>
    <source>
        <tissue evidence="1">Shoot tip</tissue>
    </source>
</reference>
<comment type="caution">
    <text evidence="1">The sequence shown here is derived from an EMBL/GenBank/DDBJ whole genome shotgun (WGS) entry which is preliminary data.</text>
</comment>
<proteinExistence type="predicted"/>
<name>A0A9Q0W741_9ROSI</name>
<dbReference type="AlphaFoldDB" id="A0A9Q0W741"/>
<evidence type="ECO:0000313" key="2">
    <source>
        <dbReference type="Proteomes" id="UP001151752"/>
    </source>
</evidence>
<dbReference type="Proteomes" id="UP001151752">
    <property type="component" value="Chromosome 19"/>
</dbReference>
<evidence type="ECO:0000313" key="1">
    <source>
        <dbReference type="EMBL" id="KAJ6761914.1"/>
    </source>
</evidence>
<protein>
    <submittedName>
        <fullName evidence="1">Uncharacterized protein</fullName>
    </submittedName>
</protein>